<dbReference type="SMART" id="SM00329">
    <property type="entry name" value="BPI2"/>
    <property type="match status" value="1"/>
</dbReference>
<dbReference type="PANTHER" id="PTHR10504">
    <property type="entry name" value="BACTERICIDAL PERMEABILITY-INCREASING BPI PROTEIN-RELATED"/>
    <property type="match status" value="1"/>
</dbReference>
<name>A0A3P8F280_HELPZ</name>
<dbReference type="AlphaFoldDB" id="A0A3P8F280"/>
<protein>
    <recommendedName>
        <fullName evidence="1">Lipid-binding serum glycoprotein C-terminal domain-containing protein</fullName>
    </recommendedName>
</protein>
<accession>A0A3P8F280</accession>
<sequence>MFIKIHVVSDHCNEGRPELSGKGSIKQVGISRYRNTETGHMNSENMILGCSEHHKKPNSKGLRQRLIRLHLTPSTPGVAQFLRTSCENSFCLADLIPQLSESYPNHTLEVSLATTRAPAVLFSEKKGGVISVSLGGVVVVFVNDGTRRKQAAVLDVEVVADAKLNLQDRNVSGTVELTKFELTSRSGIVKISRGELSDISILVSQMIQNMLNDLLSGGFPLPVPHGERIIAVIRFVIRIYFVDHSKKVNDDNDPNILLHYRLPHLMAGSVFLVCCLATINTEGQWRGRN</sequence>
<dbReference type="OrthoDB" id="10255543at2759"/>
<dbReference type="PANTHER" id="PTHR10504:SF143">
    <property type="entry name" value="BPI2 DOMAIN-CONTAINING PROTEIN"/>
    <property type="match status" value="1"/>
</dbReference>
<evidence type="ECO:0000259" key="1">
    <source>
        <dbReference type="SMART" id="SM00329"/>
    </source>
</evidence>
<dbReference type="InterPro" id="IPR032942">
    <property type="entry name" value="BPI/LBP/Plunc"/>
</dbReference>
<gene>
    <name evidence="2" type="ORF">HPBE_LOCUS25476</name>
</gene>
<dbReference type="SUPFAM" id="SSF55394">
    <property type="entry name" value="Bactericidal permeability-increasing protein, BPI"/>
    <property type="match status" value="1"/>
</dbReference>
<dbReference type="EMBL" id="UZAH01037982">
    <property type="protein sequence ID" value="VDP51564.1"/>
    <property type="molecule type" value="Genomic_DNA"/>
</dbReference>
<dbReference type="GO" id="GO:0005615">
    <property type="term" value="C:extracellular space"/>
    <property type="evidence" value="ECO:0007669"/>
    <property type="project" value="TreeGrafter"/>
</dbReference>
<dbReference type="Gene3D" id="3.15.20.10">
    <property type="entry name" value="Bactericidal permeability-increasing protein, domain 2"/>
    <property type="match status" value="1"/>
</dbReference>
<evidence type="ECO:0000313" key="2">
    <source>
        <dbReference type="EMBL" id="VDP51564.1"/>
    </source>
</evidence>
<dbReference type="InterPro" id="IPR017943">
    <property type="entry name" value="Bactericidal_perm-incr_a/b_dom"/>
</dbReference>
<dbReference type="InterPro" id="IPR001124">
    <property type="entry name" value="Lipid-bd_serum_glycop_C"/>
</dbReference>
<proteinExistence type="predicted"/>
<organism evidence="2">
    <name type="scientific">Heligmosomoides polygyrus</name>
    <name type="common">Parasitic roundworm</name>
    <dbReference type="NCBI Taxonomy" id="6339"/>
    <lineage>
        <taxon>Eukaryota</taxon>
        <taxon>Metazoa</taxon>
        <taxon>Ecdysozoa</taxon>
        <taxon>Nematoda</taxon>
        <taxon>Chromadorea</taxon>
        <taxon>Rhabditida</taxon>
        <taxon>Rhabditina</taxon>
        <taxon>Rhabditomorpha</taxon>
        <taxon>Strongyloidea</taxon>
        <taxon>Heligmosomidae</taxon>
        <taxon>Heligmosomoides</taxon>
    </lineage>
</organism>
<dbReference type="GO" id="GO:0008289">
    <property type="term" value="F:lipid binding"/>
    <property type="evidence" value="ECO:0007669"/>
    <property type="project" value="InterPro"/>
</dbReference>
<reference evidence="2" key="1">
    <citation type="submission" date="2018-11" db="EMBL/GenBank/DDBJ databases">
        <authorList>
            <consortium name="Pathogen Informatics"/>
        </authorList>
    </citation>
    <scope>NUCLEOTIDE SEQUENCE [LARGE SCALE GENOMIC DNA]</scope>
</reference>
<feature type="domain" description="Lipid-binding serum glycoprotein C-terminal" evidence="1">
    <location>
        <begin position="41"/>
        <end position="246"/>
    </location>
</feature>
<dbReference type="Pfam" id="PF02886">
    <property type="entry name" value="LBP_BPI_CETP_C"/>
    <property type="match status" value="1"/>
</dbReference>